<sequence>MEDNLLLPHIPSEYTDNIKKGDSSLARSDLDSAEQHFAAALKTVHVRDPTAQQYQREVEPLCKLGDVYSKRGQQTGDGGDFVKATALYNAAIARSEDQIVIGNLAKAIREVDKAFLKFTLGIHSNVCQDDTEKHKKQLKEMRDQIKLEMETIDQQLDPYVHDEDDPCVREIEAKRAQAVRQLFEKIAQQRKEFISLLVEECIGLMGPPPCKYALIGLGSQATGLVTPYSDLEFAILEEKESEECLVYFRNLTHYLHLKVVNLGETILPALGIKSLNDFYSENPLDNWYYDSVTPRGFAFDGSMPKASKTPLGRQGTKNKPPSELICTPVNMASKLEKDVTLYWQGYHLASILKNPCLIAGDQDLIDTYMDITEKILQADGGKMAQQLAQETHKENNNMYNDERSLTARLIDVKKEIYRFPALAVDCLALSSGIKPTCATIWERIAEMEKQQVISPNNAHHLTVLTSISAELRLRTYMANGGQKENLSAMASMEAMLSQQKSSQQTNDETQTNALSLKPVFHVPNETQLFRYFFTSVPLKRVLSEWSGDKPTLTSFPVFYNSSLYVQGTMYHELCKYRLAIGCYNEALVNHEDELTVTEQIDIFNKLGPAHHQIGQYEMSVSCNELALENYRKLHGENAEHPHIAGIYSNLGVTFATNGDHRKAIGYFEQALQMYRSIYGQGTEHPDIATSLNNLGGAWNHLGDYRKAISYFEEALQMYKTVHGPSTEHPSIALSFNNLGSAWGDLKDHKKAISYHEQALLMYRGVYGPSTAHPSIAVSLNNLGEAWSNLGDHRKAISYHEQALEMRRSIFGQGKDHPDIANSLNNLGTAWHHLGNYTKRLNYHEQALQMYKSVYGQTKAHHDIAVLLNNLGEVSSALGDHKKAASYHEQALEMRRTIYGETTAHPEIAKSLSKLGLSWEKLGDYRKSFSYLEEGVRMCRNVTGPDSTTPTEIATTLNTLAMGWYHLLGDREKALSLCQDALAMAREIYPQDNTLIQTIENTLDNIGPGQAEQ</sequence>
<feature type="repeat" description="TPR" evidence="1">
    <location>
        <begin position="644"/>
        <end position="677"/>
    </location>
</feature>
<dbReference type="PANTHER" id="PTHR19959:SF119">
    <property type="entry name" value="FUNGAL LIPASE-LIKE DOMAIN-CONTAINING PROTEIN"/>
    <property type="match status" value="1"/>
</dbReference>
<gene>
    <name evidence="4" type="primary">LOC109474322</name>
</gene>
<feature type="repeat" description="TPR" evidence="1">
    <location>
        <begin position="776"/>
        <end position="809"/>
    </location>
</feature>
<dbReference type="Gene3D" id="1.25.40.10">
    <property type="entry name" value="Tetratricopeptide repeat domain"/>
    <property type="match status" value="3"/>
</dbReference>
<dbReference type="SMART" id="SM00028">
    <property type="entry name" value="TPR"/>
    <property type="match status" value="11"/>
</dbReference>
<feature type="coiled-coil region" evidence="2">
    <location>
        <begin position="128"/>
        <end position="155"/>
    </location>
</feature>
<keyword evidence="1" id="KW-0802">TPR repeat</keyword>
<dbReference type="SUPFAM" id="SSF48452">
    <property type="entry name" value="TPR-like"/>
    <property type="match status" value="2"/>
</dbReference>
<accession>A0A6P4Z8F0</accession>
<evidence type="ECO:0000256" key="2">
    <source>
        <dbReference type="SAM" id="Coils"/>
    </source>
</evidence>
<dbReference type="PROSITE" id="PS50005">
    <property type="entry name" value="TPR"/>
    <property type="match status" value="3"/>
</dbReference>
<keyword evidence="2" id="KW-0175">Coiled coil</keyword>
<evidence type="ECO:0000313" key="4">
    <source>
        <dbReference type="RefSeq" id="XP_019630169.1"/>
    </source>
</evidence>
<dbReference type="AlphaFoldDB" id="A0A6P4Z8F0"/>
<evidence type="ECO:0000313" key="3">
    <source>
        <dbReference type="Proteomes" id="UP000515135"/>
    </source>
</evidence>
<protein>
    <submittedName>
        <fullName evidence="4">Uncharacterized protein LOC109474322</fullName>
    </submittedName>
</protein>
<dbReference type="InterPro" id="IPR011990">
    <property type="entry name" value="TPR-like_helical_dom_sf"/>
</dbReference>
<feature type="repeat" description="TPR" evidence="1">
    <location>
        <begin position="688"/>
        <end position="721"/>
    </location>
</feature>
<evidence type="ECO:0000256" key="1">
    <source>
        <dbReference type="PROSITE-ProRule" id="PRU00339"/>
    </source>
</evidence>
<dbReference type="GeneID" id="109474322"/>
<dbReference type="Proteomes" id="UP000515135">
    <property type="component" value="Unplaced"/>
</dbReference>
<dbReference type="Pfam" id="PF13424">
    <property type="entry name" value="TPR_12"/>
    <property type="match status" value="3"/>
</dbReference>
<organism evidence="3 4">
    <name type="scientific">Branchiostoma belcheri</name>
    <name type="common">Amphioxus</name>
    <dbReference type="NCBI Taxonomy" id="7741"/>
    <lineage>
        <taxon>Eukaryota</taxon>
        <taxon>Metazoa</taxon>
        <taxon>Chordata</taxon>
        <taxon>Cephalochordata</taxon>
        <taxon>Leptocardii</taxon>
        <taxon>Amphioxiformes</taxon>
        <taxon>Branchiostomatidae</taxon>
        <taxon>Branchiostoma</taxon>
    </lineage>
</organism>
<reference evidence="4" key="1">
    <citation type="submission" date="2025-08" db="UniProtKB">
        <authorList>
            <consortium name="RefSeq"/>
        </authorList>
    </citation>
    <scope>IDENTIFICATION</scope>
    <source>
        <tissue evidence="4">Gonad</tissue>
    </source>
</reference>
<dbReference type="RefSeq" id="XP_019630169.1">
    <property type="nucleotide sequence ID" value="XM_019774610.1"/>
</dbReference>
<dbReference type="Pfam" id="PF13374">
    <property type="entry name" value="TPR_10"/>
    <property type="match status" value="2"/>
</dbReference>
<dbReference type="OrthoDB" id="5142960at2759"/>
<dbReference type="InterPro" id="IPR019734">
    <property type="entry name" value="TPR_rpt"/>
</dbReference>
<dbReference type="PROSITE" id="PS50293">
    <property type="entry name" value="TPR_REGION"/>
    <property type="match status" value="1"/>
</dbReference>
<keyword evidence="3" id="KW-1185">Reference proteome</keyword>
<name>A0A6P4Z8F0_BRABE</name>
<proteinExistence type="predicted"/>
<dbReference type="PANTHER" id="PTHR19959">
    <property type="entry name" value="KINESIN LIGHT CHAIN"/>
    <property type="match status" value="1"/>
</dbReference>
<dbReference type="KEGG" id="bbel:109474322"/>